<evidence type="ECO:0000256" key="3">
    <source>
        <dbReference type="ARBA" id="ARBA00022692"/>
    </source>
</evidence>
<keyword evidence="5 6" id="KW-0472">Membrane</keyword>
<evidence type="ECO:0000259" key="8">
    <source>
        <dbReference type="Pfam" id="PF12704"/>
    </source>
</evidence>
<evidence type="ECO:0000313" key="9">
    <source>
        <dbReference type="EMBL" id="SFF23724.1"/>
    </source>
</evidence>
<keyword evidence="2" id="KW-1003">Cell membrane</keyword>
<dbReference type="InterPro" id="IPR003838">
    <property type="entry name" value="ABC3_permease_C"/>
</dbReference>
<organism evidence="9 10">
    <name type="scientific">Dyella marensis</name>
    <dbReference type="NCBI Taxonomy" id="500610"/>
    <lineage>
        <taxon>Bacteria</taxon>
        <taxon>Pseudomonadati</taxon>
        <taxon>Pseudomonadota</taxon>
        <taxon>Gammaproteobacteria</taxon>
        <taxon>Lysobacterales</taxon>
        <taxon>Rhodanobacteraceae</taxon>
        <taxon>Dyella</taxon>
    </lineage>
</organism>
<dbReference type="InterPro" id="IPR025857">
    <property type="entry name" value="MacB_PCD"/>
</dbReference>
<feature type="domain" description="MacB-like periplasmic core" evidence="8">
    <location>
        <begin position="70"/>
        <end position="278"/>
    </location>
</feature>
<feature type="transmembrane region" description="Helical" evidence="6">
    <location>
        <begin position="355"/>
        <end position="382"/>
    </location>
</feature>
<dbReference type="InterPro" id="IPR050250">
    <property type="entry name" value="Macrolide_Exporter_MacB"/>
</dbReference>
<dbReference type="Pfam" id="PF12704">
    <property type="entry name" value="MacB_PCD"/>
    <property type="match status" value="1"/>
</dbReference>
<evidence type="ECO:0000256" key="1">
    <source>
        <dbReference type="ARBA" id="ARBA00004651"/>
    </source>
</evidence>
<keyword evidence="4 6" id="KW-1133">Transmembrane helix</keyword>
<evidence type="ECO:0000259" key="7">
    <source>
        <dbReference type="Pfam" id="PF02687"/>
    </source>
</evidence>
<feature type="transmembrane region" description="Helical" evidence="6">
    <location>
        <begin position="402"/>
        <end position="426"/>
    </location>
</feature>
<proteinExistence type="predicted"/>
<dbReference type="PANTHER" id="PTHR30572">
    <property type="entry name" value="MEMBRANE COMPONENT OF TRANSPORTER-RELATED"/>
    <property type="match status" value="1"/>
</dbReference>
<feature type="transmembrane region" description="Helical" evidence="6">
    <location>
        <begin position="7"/>
        <end position="24"/>
    </location>
</feature>
<dbReference type="STRING" id="500610.SAMN02799615_02855"/>
<keyword evidence="10" id="KW-1185">Reference proteome</keyword>
<feature type="transmembrane region" description="Helical" evidence="6">
    <location>
        <begin position="30"/>
        <end position="46"/>
    </location>
</feature>
<dbReference type="AlphaFoldDB" id="A0A1I2H0E1"/>
<feature type="domain" description="ABC3 transporter permease C-terminal" evidence="7">
    <location>
        <begin position="314"/>
        <end position="435"/>
    </location>
</feature>
<evidence type="ECO:0000256" key="5">
    <source>
        <dbReference type="ARBA" id="ARBA00023136"/>
    </source>
</evidence>
<dbReference type="RefSeq" id="WP_026633784.1">
    <property type="nucleotide sequence ID" value="NZ_FONH01000010.1"/>
</dbReference>
<dbReference type="GO" id="GO:0022857">
    <property type="term" value="F:transmembrane transporter activity"/>
    <property type="evidence" value="ECO:0007669"/>
    <property type="project" value="TreeGrafter"/>
</dbReference>
<feature type="transmembrane region" description="Helical" evidence="6">
    <location>
        <begin position="310"/>
        <end position="335"/>
    </location>
</feature>
<evidence type="ECO:0000256" key="4">
    <source>
        <dbReference type="ARBA" id="ARBA00022989"/>
    </source>
</evidence>
<evidence type="ECO:0000313" key="10">
    <source>
        <dbReference type="Proteomes" id="UP000199477"/>
    </source>
</evidence>
<accession>A0A1I2H0E1</accession>
<comment type="subcellular location">
    <subcellularLocation>
        <location evidence="1">Cell membrane</location>
        <topology evidence="1">Multi-pass membrane protein</topology>
    </subcellularLocation>
</comment>
<dbReference type="GO" id="GO:0005886">
    <property type="term" value="C:plasma membrane"/>
    <property type="evidence" value="ECO:0007669"/>
    <property type="project" value="UniProtKB-SubCell"/>
</dbReference>
<dbReference type="Proteomes" id="UP000199477">
    <property type="component" value="Unassembled WGS sequence"/>
</dbReference>
<dbReference type="Pfam" id="PF02687">
    <property type="entry name" value="FtsX"/>
    <property type="match status" value="1"/>
</dbReference>
<name>A0A1I2H0E1_9GAMM</name>
<evidence type="ECO:0000256" key="2">
    <source>
        <dbReference type="ARBA" id="ARBA00022475"/>
    </source>
</evidence>
<evidence type="ECO:0000256" key="6">
    <source>
        <dbReference type="SAM" id="Phobius"/>
    </source>
</evidence>
<dbReference type="PANTHER" id="PTHR30572:SF15">
    <property type="entry name" value="ABC TRANSPORTER PERMEASE"/>
    <property type="match status" value="1"/>
</dbReference>
<protein>
    <submittedName>
        <fullName evidence="9">Putative ABC transport system permease protein</fullName>
    </submittedName>
</protein>
<gene>
    <name evidence="9" type="ORF">SAMN02799615_02855</name>
</gene>
<dbReference type="EMBL" id="FONH01000010">
    <property type="protein sequence ID" value="SFF23724.1"/>
    <property type="molecule type" value="Genomic_DNA"/>
</dbReference>
<sequence>MSKSKNFLFGFGLFLLVIACLAVWINLPPWMVAAVAVLFALWMAFTRRGRQAASVTGVGISTLKARLGSSAVVVIGIAGVVGVLVALLAMGEGYAETLRKTGSADTAIVMRGASASEVMSVLDRDSVVVIPQTAGIARNAKGEPIASPEIVVAANLPVKGGKSADDEGSVQLRGVGEHAWELRPNLKIIAGRKFNPGMRELVVGKGAQRQFAGLEPGREIRLGSQQWTVVGVFASEDALESEVWGDAPVVADTYRRGSSRASVTVKLADPNGFKAFQSTLSADPRLKVDANTTLDYFSKQSEGTSKVIRIIGITVGLIMAIGALFGALNTMFAAVASRAREIATLRAIGFRGLPVVVAIMLETMLLALLGGVIGGALAWLIFNGYTASTLAQGSVGQLTFAFHVSPALLWTGVKWALAIGFVGGLFPAVRAARLPVTTALREL</sequence>
<reference evidence="10" key="1">
    <citation type="submission" date="2016-10" db="EMBL/GenBank/DDBJ databases">
        <authorList>
            <person name="Varghese N."/>
            <person name="Submissions S."/>
        </authorList>
    </citation>
    <scope>NUCLEOTIDE SEQUENCE [LARGE SCALE GENOMIC DNA]</scope>
    <source>
        <strain evidence="10">UNC178MFTsu3.1</strain>
    </source>
</reference>
<keyword evidence="3 6" id="KW-0812">Transmembrane</keyword>
<dbReference type="PROSITE" id="PS51257">
    <property type="entry name" value="PROKAR_LIPOPROTEIN"/>
    <property type="match status" value="1"/>
</dbReference>
<feature type="transmembrane region" description="Helical" evidence="6">
    <location>
        <begin position="67"/>
        <end position="90"/>
    </location>
</feature>